<evidence type="ECO:0000256" key="1">
    <source>
        <dbReference type="SAM" id="Phobius"/>
    </source>
</evidence>
<name>A0A1B8PKR5_MORNO</name>
<dbReference type="PANTHER" id="PTHR40547">
    <property type="entry name" value="SLL0298 PROTEIN"/>
    <property type="match status" value="1"/>
</dbReference>
<evidence type="ECO:0000259" key="2">
    <source>
        <dbReference type="Pfam" id="PF09835"/>
    </source>
</evidence>
<protein>
    <recommendedName>
        <fullName evidence="2">DUF2062 domain-containing protein</fullName>
    </recommendedName>
</protein>
<sequence>MPKQKLKNWLPTPEKLRENRMISLFAPFLADPRLWHLNRNALTRAVYVGVLCAFFPLPGQMPLALIGALIFRANVPMSIALTWITNPLTTIPIFWVCYLVGAILLGEPVIGIRGMGLMISDLTLWATGNGSNPFKINAIFSFKAFAWGLLVCGMMTSVILGIAFRIFWQYRIANDWQKRQGYNATAPKFRTQKGHKAREQAKNIDSDDFSI</sequence>
<keyword evidence="1" id="KW-0472">Membrane</keyword>
<comment type="caution">
    <text evidence="3">The sequence shown here is derived from an EMBL/GenBank/DDBJ whole genome shotgun (WGS) entry which is preliminary data.</text>
</comment>
<feature type="transmembrane region" description="Helical" evidence="1">
    <location>
        <begin position="91"/>
        <end position="112"/>
    </location>
</feature>
<evidence type="ECO:0000313" key="3">
    <source>
        <dbReference type="EMBL" id="OBX51414.1"/>
    </source>
</evidence>
<reference evidence="3 4" key="1">
    <citation type="submission" date="2016-06" db="EMBL/GenBank/DDBJ databases">
        <title>Draft genome of Moraxella nonliquefaciens CCUG 60284.</title>
        <authorList>
            <person name="Salva-Serra F."/>
            <person name="Engstrom-Jakobsson H."/>
            <person name="Thorell K."/>
            <person name="Gonzales-Siles L."/>
            <person name="Karlsson R."/>
            <person name="Boulund F."/>
            <person name="Engstrand L."/>
            <person name="Kristiansson E."/>
            <person name="Moore E."/>
        </authorList>
    </citation>
    <scope>NUCLEOTIDE SEQUENCE [LARGE SCALE GENOMIC DNA]</scope>
    <source>
        <strain evidence="3 4">CCUG 60284</strain>
    </source>
</reference>
<dbReference type="EMBL" id="LZDN01000006">
    <property type="protein sequence ID" value="OBX51414.1"/>
    <property type="molecule type" value="Genomic_DNA"/>
</dbReference>
<dbReference type="PANTHER" id="PTHR40547:SF1">
    <property type="entry name" value="SLL0298 PROTEIN"/>
    <property type="match status" value="1"/>
</dbReference>
<keyword evidence="1" id="KW-1133">Transmembrane helix</keyword>
<evidence type="ECO:0000313" key="4">
    <source>
        <dbReference type="Proteomes" id="UP000092671"/>
    </source>
</evidence>
<dbReference type="Pfam" id="PF09835">
    <property type="entry name" value="DUF2062"/>
    <property type="match status" value="1"/>
</dbReference>
<organism evidence="3 4">
    <name type="scientific">Moraxella nonliquefaciens</name>
    <dbReference type="NCBI Taxonomy" id="478"/>
    <lineage>
        <taxon>Bacteria</taxon>
        <taxon>Pseudomonadati</taxon>
        <taxon>Pseudomonadota</taxon>
        <taxon>Gammaproteobacteria</taxon>
        <taxon>Moraxellales</taxon>
        <taxon>Moraxellaceae</taxon>
        <taxon>Moraxella</taxon>
    </lineage>
</organism>
<proteinExistence type="predicted"/>
<feature type="domain" description="DUF2062" evidence="2">
    <location>
        <begin position="24"/>
        <end position="176"/>
    </location>
</feature>
<dbReference type="InterPro" id="IPR018639">
    <property type="entry name" value="DUF2062"/>
</dbReference>
<gene>
    <name evidence="3" type="ORF">A9Z60_07420</name>
</gene>
<dbReference type="AlphaFoldDB" id="A0A1B8PKR5"/>
<dbReference type="RefSeq" id="WP_066892599.1">
    <property type="nucleotide sequence ID" value="NZ_LZDN01000006.1"/>
</dbReference>
<accession>A0A1B8PKR5</accession>
<keyword evidence="1" id="KW-0812">Transmembrane</keyword>
<dbReference type="OrthoDB" id="9786029at2"/>
<dbReference type="Proteomes" id="UP000092671">
    <property type="component" value="Unassembled WGS sequence"/>
</dbReference>
<feature type="transmembrane region" description="Helical" evidence="1">
    <location>
        <begin position="144"/>
        <end position="168"/>
    </location>
</feature>